<sequence>MVQHHKLHHRTNDDSKEFPGQYWNSPPHHDEVSAASTAVMMPPEGDAPSRESSRTARYTSSVELHRDDPAGAVERFEESPVASSYRQSYGRVNYDYSTTDGQFFCDDSHSSQGSEQASSPIDDFASQQASSGWPLHHCNPPPPYSNSNAISVPEPWTPCVTTSGGHAAGFYGHETMSSPPDLQPVLGFPPAIPYIPYEVPRPQGLGWNPYQIRPQEGRCHAQDFYHPMLSADLDPALFR</sequence>
<gene>
    <name evidence="2" type="ORF">CKAH01_16937</name>
</gene>
<evidence type="ECO:0000313" key="3">
    <source>
        <dbReference type="Proteomes" id="UP001281614"/>
    </source>
</evidence>
<dbReference type="EMBL" id="VYYT01000196">
    <property type="protein sequence ID" value="KAK2757819.1"/>
    <property type="molecule type" value="Genomic_DNA"/>
</dbReference>
<dbReference type="Proteomes" id="UP001281614">
    <property type="component" value="Unassembled WGS sequence"/>
</dbReference>
<organism evidence="2 3">
    <name type="scientific">Colletotrichum kahawae</name>
    <name type="common">Coffee berry disease fungus</name>
    <dbReference type="NCBI Taxonomy" id="34407"/>
    <lineage>
        <taxon>Eukaryota</taxon>
        <taxon>Fungi</taxon>
        <taxon>Dikarya</taxon>
        <taxon>Ascomycota</taxon>
        <taxon>Pezizomycotina</taxon>
        <taxon>Sordariomycetes</taxon>
        <taxon>Hypocreomycetidae</taxon>
        <taxon>Glomerellales</taxon>
        <taxon>Glomerellaceae</taxon>
        <taxon>Colletotrichum</taxon>
        <taxon>Colletotrichum gloeosporioides species complex</taxon>
    </lineage>
</organism>
<comment type="caution">
    <text evidence="2">The sequence shown here is derived from an EMBL/GenBank/DDBJ whole genome shotgun (WGS) entry which is preliminary data.</text>
</comment>
<feature type="compositionally biased region" description="Low complexity" evidence="1">
    <location>
        <begin position="110"/>
        <end position="119"/>
    </location>
</feature>
<proteinExistence type="predicted"/>
<protein>
    <submittedName>
        <fullName evidence="2">Uncharacterized protein</fullName>
    </submittedName>
</protein>
<accession>A0AAD9YEG8</accession>
<dbReference type="AlphaFoldDB" id="A0AAD9YEG8"/>
<keyword evidence="3" id="KW-1185">Reference proteome</keyword>
<evidence type="ECO:0000313" key="2">
    <source>
        <dbReference type="EMBL" id="KAK2757819.1"/>
    </source>
</evidence>
<evidence type="ECO:0000256" key="1">
    <source>
        <dbReference type="SAM" id="MobiDB-lite"/>
    </source>
</evidence>
<reference evidence="2" key="1">
    <citation type="submission" date="2023-02" db="EMBL/GenBank/DDBJ databases">
        <title>Colletotrichum kahawae CIFC_Que2 genome sequencing and assembly.</title>
        <authorList>
            <person name="Baroncelli R."/>
        </authorList>
    </citation>
    <scope>NUCLEOTIDE SEQUENCE</scope>
    <source>
        <strain evidence="2">CIFC_Que2</strain>
    </source>
</reference>
<feature type="region of interest" description="Disordered" evidence="1">
    <location>
        <begin position="105"/>
        <end position="138"/>
    </location>
</feature>
<feature type="region of interest" description="Disordered" evidence="1">
    <location>
        <begin position="1"/>
        <end position="62"/>
    </location>
</feature>
<name>A0AAD9YEG8_COLKA</name>